<evidence type="ECO:0000256" key="1">
    <source>
        <dbReference type="SAM" id="MobiDB-lite"/>
    </source>
</evidence>
<sequence>MPGGGEQGCCVCCRWRYSVVTLRAPVVSLPWLPASYGPENAPEAGAAPREGSSRRGLRSCAQVQVTALGSRKRPRPGQVPRPSRGTCGIPGKTLAPSAGVRSRFASETGAGARNQGLSRPWMEPRSDRGGLLLVLASRNAQVTRAKARGRLKAGTVNRHESTSTWLSDEPTSPERERPRLPGPANWYLMTSQILIEHLVVRVLCDCTIGRGRQKGGASSVHFPNV</sequence>
<dbReference type="EMBL" id="GL876969">
    <property type="protein sequence ID" value="KLU86362.1"/>
    <property type="molecule type" value="Genomic_DNA"/>
</dbReference>
<dbReference type="Proteomes" id="UP000011715">
    <property type="component" value="Unassembled WGS sequence"/>
</dbReference>
<accession>A0A0C4DZ84</accession>
<dbReference type="EMBL" id="ADBL01001277">
    <property type="status" value="NOT_ANNOTATED_CDS"/>
    <property type="molecule type" value="Genomic_DNA"/>
</dbReference>
<evidence type="ECO:0000313" key="2">
    <source>
        <dbReference type="EMBL" id="KLU86362.1"/>
    </source>
</evidence>
<dbReference type="EnsemblFungi" id="MAPG_05376T0">
    <property type="protein sequence ID" value="MAPG_05376T0"/>
    <property type="gene ID" value="MAPG_05376"/>
</dbReference>
<name>A0A0C4DZ84_MAGP6</name>
<reference evidence="2" key="1">
    <citation type="submission" date="2010-05" db="EMBL/GenBank/DDBJ databases">
        <title>The Genome Sequence of Magnaporthe poae strain ATCC 64411.</title>
        <authorList>
            <consortium name="The Broad Institute Genome Sequencing Platform"/>
            <consortium name="Broad Institute Genome Sequencing Center for Infectious Disease"/>
            <person name="Ma L.-J."/>
            <person name="Dead R."/>
            <person name="Young S."/>
            <person name="Zeng Q."/>
            <person name="Koehrsen M."/>
            <person name="Alvarado L."/>
            <person name="Berlin A."/>
            <person name="Chapman S.B."/>
            <person name="Chen Z."/>
            <person name="Freedman E."/>
            <person name="Gellesch M."/>
            <person name="Goldberg J."/>
            <person name="Griggs A."/>
            <person name="Gujja S."/>
            <person name="Heilman E.R."/>
            <person name="Heiman D."/>
            <person name="Hepburn T."/>
            <person name="Howarth C."/>
            <person name="Jen D."/>
            <person name="Larson L."/>
            <person name="Mehta T."/>
            <person name="Neiman D."/>
            <person name="Pearson M."/>
            <person name="Roberts A."/>
            <person name="Saif S."/>
            <person name="Shea T."/>
            <person name="Shenoy N."/>
            <person name="Sisk P."/>
            <person name="Stolte C."/>
            <person name="Sykes S."/>
            <person name="Walk T."/>
            <person name="White J."/>
            <person name="Yandava C."/>
            <person name="Haas B."/>
            <person name="Nusbaum C."/>
            <person name="Birren B."/>
        </authorList>
    </citation>
    <scope>NUCLEOTIDE SEQUENCE</scope>
    <source>
        <strain evidence="2">ATCC 64411</strain>
    </source>
</reference>
<feature type="region of interest" description="Disordered" evidence="1">
    <location>
        <begin position="149"/>
        <end position="180"/>
    </location>
</feature>
<evidence type="ECO:0000313" key="3">
    <source>
        <dbReference type="EnsemblFungi" id="MAPG_05376T0"/>
    </source>
</evidence>
<dbReference type="AlphaFoldDB" id="A0A0C4DZ84"/>
<dbReference type="VEuPathDB" id="FungiDB:MAPG_05376"/>
<reference evidence="3" key="4">
    <citation type="journal article" date="2015" name="G3 (Bethesda)">
        <title>Genome sequences of three phytopathogenic species of the Magnaporthaceae family of fungi.</title>
        <authorList>
            <person name="Okagaki L.H."/>
            <person name="Nunes C.C."/>
            <person name="Sailsbery J."/>
            <person name="Clay B."/>
            <person name="Brown D."/>
            <person name="John T."/>
            <person name="Oh Y."/>
            <person name="Young N."/>
            <person name="Fitzgerald M."/>
            <person name="Haas B.J."/>
            <person name="Zeng Q."/>
            <person name="Young S."/>
            <person name="Adiconis X."/>
            <person name="Fan L."/>
            <person name="Levin J.Z."/>
            <person name="Mitchell T.K."/>
            <person name="Okubara P.A."/>
            <person name="Farman M.L."/>
            <person name="Kohn L.M."/>
            <person name="Birren B."/>
            <person name="Ma L.-J."/>
            <person name="Dean R.A."/>
        </authorList>
    </citation>
    <scope>NUCLEOTIDE SEQUENCE</scope>
    <source>
        <strain evidence="3">ATCC 64411 / 73-15</strain>
    </source>
</reference>
<organism evidence="3 4">
    <name type="scientific">Magnaporthiopsis poae (strain ATCC 64411 / 73-15)</name>
    <name type="common">Kentucky bluegrass fungus</name>
    <name type="synonym">Magnaporthe poae</name>
    <dbReference type="NCBI Taxonomy" id="644358"/>
    <lineage>
        <taxon>Eukaryota</taxon>
        <taxon>Fungi</taxon>
        <taxon>Dikarya</taxon>
        <taxon>Ascomycota</taxon>
        <taxon>Pezizomycotina</taxon>
        <taxon>Sordariomycetes</taxon>
        <taxon>Sordariomycetidae</taxon>
        <taxon>Magnaporthales</taxon>
        <taxon>Magnaporthaceae</taxon>
        <taxon>Magnaporthiopsis</taxon>
    </lineage>
</organism>
<reference evidence="3" key="5">
    <citation type="submission" date="2015-06" db="UniProtKB">
        <authorList>
            <consortium name="EnsemblFungi"/>
        </authorList>
    </citation>
    <scope>IDENTIFICATION</scope>
    <source>
        <strain evidence="3">ATCC 64411</strain>
    </source>
</reference>
<proteinExistence type="predicted"/>
<gene>
    <name evidence="2" type="ORF">MAPG_05376</name>
</gene>
<keyword evidence="4" id="KW-1185">Reference proteome</keyword>
<protein>
    <submittedName>
        <fullName evidence="2 3">Uncharacterized protein</fullName>
    </submittedName>
</protein>
<feature type="compositionally biased region" description="Low complexity" evidence="1">
    <location>
        <begin position="37"/>
        <end position="50"/>
    </location>
</feature>
<reference evidence="4" key="2">
    <citation type="submission" date="2010-05" db="EMBL/GenBank/DDBJ databases">
        <title>The genome sequence of Magnaporthe poae strain ATCC 64411.</title>
        <authorList>
            <person name="Ma L.-J."/>
            <person name="Dead R."/>
            <person name="Young S."/>
            <person name="Zeng Q."/>
            <person name="Koehrsen M."/>
            <person name="Alvarado L."/>
            <person name="Berlin A."/>
            <person name="Chapman S.B."/>
            <person name="Chen Z."/>
            <person name="Freedman E."/>
            <person name="Gellesch M."/>
            <person name="Goldberg J."/>
            <person name="Griggs A."/>
            <person name="Gujja S."/>
            <person name="Heilman E.R."/>
            <person name="Heiman D."/>
            <person name="Hepburn T."/>
            <person name="Howarth C."/>
            <person name="Jen D."/>
            <person name="Larson L."/>
            <person name="Mehta T."/>
            <person name="Neiman D."/>
            <person name="Pearson M."/>
            <person name="Roberts A."/>
            <person name="Saif S."/>
            <person name="Shea T."/>
            <person name="Shenoy N."/>
            <person name="Sisk P."/>
            <person name="Stolte C."/>
            <person name="Sykes S."/>
            <person name="Walk T."/>
            <person name="White J."/>
            <person name="Yandava C."/>
            <person name="Haas B."/>
            <person name="Nusbaum C."/>
            <person name="Birren B."/>
        </authorList>
    </citation>
    <scope>NUCLEOTIDE SEQUENCE [LARGE SCALE GENOMIC DNA]</scope>
    <source>
        <strain evidence="4">ATCC 64411 / 73-15</strain>
    </source>
</reference>
<feature type="region of interest" description="Disordered" evidence="1">
    <location>
        <begin position="37"/>
        <end position="123"/>
    </location>
</feature>
<reference evidence="2" key="3">
    <citation type="submission" date="2011-03" db="EMBL/GenBank/DDBJ databases">
        <title>Annotation of Magnaporthe poae ATCC 64411.</title>
        <authorList>
            <person name="Ma L.-J."/>
            <person name="Dead R."/>
            <person name="Young S.K."/>
            <person name="Zeng Q."/>
            <person name="Gargeya S."/>
            <person name="Fitzgerald M."/>
            <person name="Haas B."/>
            <person name="Abouelleil A."/>
            <person name="Alvarado L."/>
            <person name="Arachchi H.M."/>
            <person name="Berlin A."/>
            <person name="Brown A."/>
            <person name="Chapman S.B."/>
            <person name="Chen Z."/>
            <person name="Dunbar C."/>
            <person name="Freedman E."/>
            <person name="Gearin G."/>
            <person name="Gellesch M."/>
            <person name="Goldberg J."/>
            <person name="Griggs A."/>
            <person name="Gujja S."/>
            <person name="Heiman D."/>
            <person name="Howarth C."/>
            <person name="Larson L."/>
            <person name="Lui A."/>
            <person name="MacDonald P.J.P."/>
            <person name="Mehta T."/>
            <person name="Montmayeur A."/>
            <person name="Murphy C."/>
            <person name="Neiman D."/>
            <person name="Pearson M."/>
            <person name="Priest M."/>
            <person name="Roberts A."/>
            <person name="Saif S."/>
            <person name="Shea T."/>
            <person name="Shenoy N."/>
            <person name="Sisk P."/>
            <person name="Stolte C."/>
            <person name="Sykes S."/>
            <person name="Yandava C."/>
            <person name="Wortman J."/>
            <person name="Nusbaum C."/>
            <person name="Birren B."/>
        </authorList>
    </citation>
    <scope>NUCLEOTIDE SEQUENCE</scope>
    <source>
        <strain evidence="2">ATCC 64411</strain>
    </source>
</reference>
<evidence type="ECO:0000313" key="4">
    <source>
        <dbReference type="Proteomes" id="UP000011715"/>
    </source>
</evidence>